<dbReference type="InterPro" id="IPR038883">
    <property type="entry name" value="AN11006-like"/>
</dbReference>
<dbReference type="AlphaFoldDB" id="A0A9P4JQF2"/>
<dbReference type="Proteomes" id="UP000799536">
    <property type="component" value="Unassembled WGS sequence"/>
</dbReference>
<keyword evidence="3" id="KW-1185">Reference proteome</keyword>
<comment type="caution">
    <text evidence="2">The sequence shown here is derived from an EMBL/GenBank/DDBJ whole genome shotgun (WGS) entry which is preliminary data.</text>
</comment>
<evidence type="ECO:0000313" key="3">
    <source>
        <dbReference type="Proteomes" id="UP000799536"/>
    </source>
</evidence>
<organism evidence="2 3">
    <name type="scientific">Delitschia confertaspora ATCC 74209</name>
    <dbReference type="NCBI Taxonomy" id="1513339"/>
    <lineage>
        <taxon>Eukaryota</taxon>
        <taxon>Fungi</taxon>
        <taxon>Dikarya</taxon>
        <taxon>Ascomycota</taxon>
        <taxon>Pezizomycotina</taxon>
        <taxon>Dothideomycetes</taxon>
        <taxon>Pleosporomycetidae</taxon>
        <taxon>Pleosporales</taxon>
        <taxon>Delitschiaceae</taxon>
        <taxon>Delitschia</taxon>
    </lineage>
</organism>
<dbReference type="OrthoDB" id="62952at2759"/>
<dbReference type="PANTHER" id="PTHR42085">
    <property type="entry name" value="F-BOX DOMAIN-CONTAINING PROTEIN"/>
    <property type="match status" value="1"/>
</dbReference>
<name>A0A9P4JQF2_9PLEO</name>
<keyword evidence="1" id="KW-0472">Membrane</keyword>
<evidence type="ECO:0000256" key="1">
    <source>
        <dbReference type="SAM" id="Phobius"/>
    </source>
</evidence>
<proteinExistence type="predicted"/>
<protein>
    <recommendedName>
        <fullName evidence="4">F-box domain-containing protein</fullName>
    </recommendedName>
</protein>
<accession>A0A9P4JQF2</accession>
<feature type="transmembrane region" description="Helical" evidence="1">
    <location>
        <begin position="25"/>
        <end position="45"/>
    </location>
</feature>
<gene>
    <name evidence="2" type="ORF">GQ43DRAFT_455067</name>
</gene>
<keyword evidence="1" id="KW-1133">Transmembrane helix</keyword>
<dbReference type="PANTHER" id="PTHR42085:SF1">
    <property type="entry name" value="F-BOX DOMAIN-CONTAINING PROTEIN"/>
    <property type="match status" value="1"/>
</dbReference>
<evidence type="ECO:0008006" key="4">
    <source>
        <dbReference type="Google" id="ProtNLM"/>
    </source>
</evidence>
<sequence length="343" mass="39640">MYHAMDAAWPCITPPVNLPQEWHHTLFLTLLAVTLPLLFIILKGIKTKQTKTRRFQFLDLPPELRGMVYDFLLEDPRYPSKPILPKMTLPSVWRMLTRRPNPSSSTIVFPKEKKPSNWIFATNRQIHAEYMDYLCKRRKFQLTIAPENYPQYRKEIWAIGSSTLQHIRKCDINLIATSTMLGVKDPRDMVPGSWPLAAQIQNELSAAKEMTELSLHVRAIGNVFWNPLWLWYHATMALWGMGTAQSNAQAPHAESCNGDDAADEDQRIGSKFNKITFSLDTWSPGENFLQRDDQGRWGWYCPDKSHWISAGGDENLTIREFCAKIYYECMTCIREDNGLPIFV</sequence>
<reference evidence="2" key="1">
    <citation type="journal article" date="2020" name="Stud. Mycol.">
        <title>101 Dothideomycetes genomes: a test case for predicting lifestyles and emergence of pathogens.</title>
        <authorList>
            <person name="Haridas S."/>
            <person name="Albert R."/>
            <person name="Binder M."/>
            <person name="Bloem J."/>
            <person name="Labutti K."/>
            <person name="Salamov A."/>
            <person name="Andreopoulos B."/>
            <person name="Baker S."/>
            <person name="Barry K."/>
            <person name="Bills G."/>
            <person name="Bluhm B."/>
            <person name="Cannon C."/>
            <person name="Castanera R."/>
            <person name="Culley D."/>
            <person name="Daum C."/>
            <person name="Ezra D."/>
            <person name="Gonzalez J."/>
            <person name="Henrissat B."/>
            <person name="Kuo A."/>
            <person name="Liang C."/>
            <person name="Lipzen A."/>
            <person name="Lutzoni F."/>
            <person name="Magnuson J."/>
            <person name="Mondo S."/>
            <person name="Nolan M."/>
            <person name="Ohm R."/>
            <person name="Pangilinan J."/>
            <person name="Park H.-J."/>
            <person name="Ramirez L."/>
            <person name="Alfaro M."/>
            <person name="Sun H."/>
            <person name="Tritt A."/>
            <person name="Yoshinaga Y."/>
            <person name="Zwiers L.-H."/>
            <person name="Turgeon B."/>
            <person name="Goodwin S."/>
            <person name="Spatafora J."/>
            <person name="Crous P."/>
            <person name="Grigoriev I."/>
        </authorList>
    </citation>
    <scope>NUCLEOTIDE SEQUENCE</scope>
    <source>
        <strain evidence="2">ATCC 74209</strain>
    </source>
</reference>
<keyword evidence="1" id="KW-0812">Transmembrane</keyword>
<dbReference type="EMBL" id="ML993935">
    <property type="protein sequence ID" value="KAF2202481.1"/>
    <property type="molecule type" value="Genomic_DNA"/>
</dbReference>
<evidence type="ECO:0000313" key="2">
    <source>
        <dbReference type="EMBL" id="KAF2202481.1"/>
    </source>
</evidence>